<reference evidence="14" key="1">
    <citation type="submission" date="2016-02" db="EMBL/GenBank/DDBJ databases">
        <title>Draft genome sequence of Microdochium bolleyi, a fungal endophyte of beachgrass.</title>
        <authorList>
            <consortium name="DOE Joint Genome Institute"/>
            <person name="David A.S."/>
            <person name="May G."/>
            <person name="Haridas S."/>
            <person name="Lim J."/>
            <person name="Wang M."/>
            <person name="Labutti K."/>
            <person name="Lipzen A."/>
            <person name="Barry K."/>
            <person name="Grigoriev I.V."/>
        </authorList>
    </citation>
    <scope>NUCLEOTIDE SEQUENCE [LARGE SCALE GENOMIC DNA]</scope>
    <source>
        <strain evidence="14">J235TASD1</strain>
    </source>
</reference>
<dbReference type="OrthoDB" id="2017365at2759"/>
<dbReference type="InterPro" id="IPR008893">
    <property type="entry name" value="WGR_domain"/>
</dbReference>
<dbReference type="InterPro" id="IPR012317">
    <property type="entry name" value="Poly(ADP-ribose)pol_cat_dom"/>
</dbReference>
<sequence>MMEQGWLPDAPGTINPAKLIPGAIPPSLPTPPPTPEAASTFSSSVRDGYSQASAADDPSREQKQLASVLQQRRHAARRSRLPRISSDVEVIPTAACTRFAQDAVQARQLWLEFDQCCGHCVDRDVVQKAGCSVSASAMHKDYFGRQMRRGNKVVCLLDPDAGPDCRVAVESSTRTIWDAYLLRADAASNINYFRRQQITYDKVARTYTLWVREGCVGQPGQLITDTRLVASSATLRPLSARFKSLFRSATGQVWDQRYSERRGRLPSEQYEFVELDYGQHLTQPELPDYMDLNKTVLDEVRTLMDLMLHGGTDKESKSDCESQENKQTWSSYTAPYRQLSHSTIFIGFQILKHIQSLLESADCSLRWKTMQRLTSRYRSRIPHCRVSQHFMPVISSYQALFLELRLLSSLWPEQQEISRAMIAVCDRATMHWQTHGVLAQPLYQAYSSLRHGFRRLTDYASTEYRELCRYLFGSNHPVHRMRFEVQDIYRVFVKAGLSNGYEDWIESGKGVDPSGTGTGAQGDAEERLLLWHGTPLDSLLGILDLGLQIRRRGANFTGTMFGNGIYLADSSSKSAGFCRHHQNLNTMASGPSSITGRRQRRSRMTEGAEAVLLLCEADVGKNRLQSPHSIPLGHSIIEASQGRRRCIQGLGQNGPAAWKGVGWDIPAAPAARAGEVQMPDTTSSYGAPCFGRGLRFNEYVVYNPSHLTIRYLFRLKIRGPGC</sequence>
<comment type="catalytic activity">
    <reaction evidence="7">
        <text>NAD(+) + (ADP-D-ribosyl)n-acceptor = nicotinamide + (ADP-D-ribosyl)n+1-acceptor + H(+).</text>
        <dbReference type="EC" id="2.4.2.30"/>
    </reaction>
</comment>
<dbReference type="GO" id="GO:0070212">
    <property type="term" value="P:protein poly-ADP-ribosylation"/>
    <property type="evidence" value="ECO:0007669"/>
    <property type="project" value="TreeGrafter"/>
</dbReference>
<dbReference type="InParanoid" id="A0A136IL23"/>
<dbReference type="Proteomes" id="UP000070501">
    <property type="component" value="Unassembled WGS sequence"/>
</dbReference>
<evidence type="ECO:0000259" key="11">
    <source>
        <dbReference type="PROSITE" id="PS51060"/>
    </source>
</evidence>
<dbReference type="PANTHER" id="PTHR10459:SF60">
    <property type="entry name" value="POLY [ADP-RIBOSE] POLYMERASE 2"/>
    <property type="match status" value="1"/>
</dbReference>
<evidence type="ECO:0000259" key="12">
    <source>
        <dbReference type="PROSITE" id="PS51977"/>
    </source>
</evidence>
<dbReference type="InterPro" id="IPR050800">
    <property type="entry name" value="ARTD/PARP"/>
</dbReference>
<dbReference type="Gene3D" id="3.90.228.10">
    <property type="match status" value="1"/>
</dbReference>
<dbReference type="PROSITE" id="PS51059">
    <property type="entry name" value="PARP_CATALYTIC"/>
    <property type="match status" value="1"/>
</dbReference>
<dbReference type="GO" id="GO:0005730">
    <property type="term" value="C:nucleolus"/>
    <property type="evidence" value="ECO:0007669"/>
    <property type="project" value="TreeGrafter"/>
</dbReference>
<dbReference type="AlphaFoldDB" id="A0A136IL23"/>
<dbReference type="Pfam" id="PF00644">
    <property type="entry name" value="PARP"/>
    <property type="match status" value="1"/>
</dbReference>
<feature type="domain" description="PARP alpha-helical" evidence="11">
    <location>
        <begin position="289"/>
        <end position="421"/>
    </location>
</feature>
<dbReference type="SUPFAM" id="SSF47587">
    <property type="entry name" value="Domain of poly(ADP-ribose) polymerase"/>
    <property type="match status" value="1"/>
</dbReference>
<evidence type="ECO:0000256" key="8">
    <source>
        <dbReference type="RuleBase" id="RU362114"/>
    </source>
</evidence>
<feature type="compositionally biased region" description="Pro residues" evidence="9">
    <location>
        <begin position="23"/>
        <end position="35"/>
    </location>
</feature>
<dbReference type="Pfam" id="PF02877">
    <property type="entry name" value="PARP_reg"/>
    <property type="match status" value="1"/>
</dbReference>
<keyword evidence="6" id="KW-0539">Nucleus</keyword>
<gene>
    <name evidence="13" type="ORF">Micbo1qcDRAFT_198708</name>
</gene>
<dbReference type="EMBL" id="KQ964276">
    <property type="protein sequence ID" value="KXJ85677.1"/>
    <property type="molecule type" value="Genomic_DNA"/>
</dbReference>
<comment type="subcellular location">
    <subcellularLocation>
        <location evidence="1">Nucleus</location>
    </subcellularLocation>
</comment>
<dbReference type="GO" id="GO:0003950">
    <property type="term" value="F:NAD+ poly-ADP-ribosyltransferase activity"/>
    <property type="evidence" value="ECO:0007669"/>
    <property type="project" value="UniProtKB-UniRule"/>
</dbReference>
<feature type="domain" description="WGR" evidence="12">
    <location>
        <begin position="164"/>
        <end position="270"/>
    </location>
</feature>
<organism evidence="13 14">
    <name type="scientific">Microdochium bolleyi</name>
    <dbReference type="NCBI Taxonomy" id="196109"/>
    <lineage>
        <taxon>Eukaryota</taxon>
        <taxon>Fungi</taxon>
        <taxon>Dikarya</taxon>
        <taxon>Ascomycota</taxon>
        <taxon>Pezizomycotina</taxon>
        <taxon>Sordariomycetes</taxon>
        <taxon>Xylariomycetidae</taxon>
        <taxon>Xylariales</taxon>
        <taxon>Microdochiaceae</taxon>
        <taxon>Microdochium</taxon>
    </lineage>
</organism>
<dbReference type="SUPFAM" id="SSF142921">
    <property type="entry name" value="WGR domain-like"/>
    <property type="match status" value="1"/>
</dbReference>
<dbReference type="InterPro" id="IPR036930">
    <property type="entry name" value="WGR_dom_sf"/>
</dbReference>
<evidence type="ECO:0000256" key="6">
    <source>
        <dbReference type="ARBA" id="ARBA00023242"/>
    </source>
</evidence>
<evidence type="ECO:0000256" key="9">
    <source>
        <dbReference type="SAM" id="MobiDB-lite"/>
    </source>
</evidence>
<dbReference type="GO" id="GO:0016779">
    <property type="term" value="F:nucleotidyltransferase activity"/>
    <property type="evidence" value="ECO:0007669"/>
    <property type="project" value="UniProtKB-KW"/>
</dbReference>
<accession>A0A136IL23</accession>
<keyword evidence="4" id="KW-0548">Nucleotidyltransferase</keyword>
<keyword evidence="5 8" id="KW-0520">NAD</keyword>
<proteinExistence type="predicted"/>
<dbReference type="InterPro" id="IPR004102">
    <property type="entry name" value="Poly(ADP-ribose)pol_reg_dom"/>
</dbReference>
<evidence type="ECO:0000313" key="14">
    <source>
        <dbReference type="Proteomes" id="UP000070501"/>
    </source>
</evidence>
<dbReference type="InterPro" id="IPR036616">
    <property type="entry name" value="Poly(ADP-ribose)pol_reg_dom_sf"/>
</dbReference>
<evidence type="ECO:0000256" key="5">
    <source>
        <dbReference type="ARBA" id="ARBA00023027"/>
    </source>
</evidence>
<keyword evidence="2 8" id="KW-0328">Glycosyltransferase</keyword>
<feature type="region of interest" description="Disordered" evidence="9">
    <location>
        <begin position="1"/>
        <end position="61"/>
    </location>
</feature>
<dbReference type="GO" id="GO:1990404">
    <property type="term" value="F:NAD+-protein mono-ADP-ribosyltransferase activity"/>
    <property type="evidence" value="ECO:0007669"/>
    <property type="project" value="TreeGrafter"/>
</dbReference>
<evidence type="ECO:0000256" key="7">
    <source>
        <dbReference type="ARBA" id="ARBA00033987"/>
    </source>
</evidence>
<protein>
    <recommendedName>
        <fullName evidence="8">Poly [ADP-ribose] polymerase</fullName>
        <shortName evidence="8">PARP</shortName>
        <ecNumber evidence="8">2.4.2.-</ecNumber>
    </recommendedName>
</protein>
<dbReference type="Gene3D" id="1.20.142.10">
    <property type="entry name" value="Poly(ADP-ribose) polymerase, regulatory domain"/>
    <property type="match status" value="1"/>
</dbReference>
<evidence type="ECO:0000256" key="1">
    <source>
        <dbReference type="ARBA" id="ARBA00004123"/>
    </source>
</evidence>
<dbReference type="SUPFAM" id="SSF56399">
    <property type="entry name" value="ADP-ribosylation"/>
    <property type="match status" value="1"/>
</dbReference>
<feature type="domain" description="PARP catalytic" evidence="10">
    <location>
        <begin position="440"/>
        <end position="722"/>
    </location>
</feature>
<keyword evidence="14" id="KW-1185">Reference proteome</keyword>
<dbReference type="GO" id="GO:0006302">
    <property type="term" value="P:double-strand break repair"/>
    <property type="evidence" value="ECO:0007669"/>
    <property type="project" value="TreeGrafter"/>
</dbReference>
<dbReference type="PANTHER" id="PTHR10459">
    <property type="entry name" value="DNA LIGASE"/>
    <property type="match status" value="1"/>
</dbReference>
<evidence type="ECO:0000256" key="4">
    <source>
        <dbReference type="ARBA" id="ARBA00022695"/>
    </source>
</evidence>
<evidence type="ECO:0000256" key="2">
    <source>
        <dbReference type="ARBA" id="ARBA00022676"/>
    </source>
</evidence>
<evidence type="ECO:0000259" key="10">
    <source>
        <dbReference type="PROSITE" id="PS51059"/>
    </source>
</evidence>
<evidence type="ECO:0000313" key="13">
    <source>
        <dbReference type="EMBL" id="KXJ85677.1"/>
    </source>
</evidence>
<dbReference type="PROSITE" id="PS51977">
    <property type="entry name" value="WGR"/>
    <property type="match status" value="1"/>
</dbReference>
<dbReference type="PROSITE" id="PS51060">
    <property type="entry name" value="PARP_ALPHA_HD"/>
    <property type="match status" value="1"/>
</dbReference>
<name>A0A136IL23_9PEZI</name>
<dbReference type="STRING" id="196109.A0A136IL23"/>
<evidence type="ECO:0000256" key="3">
    <source>
        <dbReference type="ARBA" id="ARBA00022679"/>
    </source>
</evidence>
<keyword evidence="3 8" id="KW-0808">Transferase</keyword>
<dbReference type="EC" id="2.4.2.-" evidence="8"/>